<dbReference type="PANTHER" id="PTHR31945:SF20">
    <property type="entry name" value="TRANSCRIPTION FACTOR DYT1"/>
    <property type="match status" value="1"/>
</dbReference>
<dbReference type="PANTHER" id="PTHR31945">
    <property type="entry name" value="TRANSCRIPTION FACTOR SCREAM2-RELATED"/>
    <property type="match status" value="1"/>
</dbReference>
<evidence type="ECO:0000256" key="5">
    <source>
        <dbReference type="SAM" id="Coils"/>
    </source>
</evidence>
<evidence type="ECO:0000256" key="4">
    <source>
        <dbReference type="ARBA" id="ARBA00023242"/>
    </source>
</evidence>
<protein>
    <recommendedName>
        <fullName evidence="6">BHLH domain-containing protein</fullName>
    </recommendedName>
</protein>
<dbReference type="InterPro" id="IPR036638">
    <property type="entry name" value="HLH_DNA-bd_sf"/>
</dbReference>
<evidence type="ECO:0000313" key="7">
    <source>
        <dbReference type="EMBL" id="CAI8618085.1"/>
    </source>
</evidence>
<dbReference type="Pfam" id="PF00010">
    <property type="entry name" value="HLH"/>
    <property type="match status" value="1"/>
</dbReference>
<dbReference type="GO" id="GO:0005634">
    <property type="term" value="C:nucleus"/>
    <property type="evidence" value="ECO:0007669"/>
    <property type="project" value="UniProtKB-SubCell"/>
</dbReference>
<evidence type="ECO:0000313" key="8">
    <source>
        <dbReference type="Proteomes" id="UP001157006"/>
    </source>
</evidence>
<dbReference type="GO" id="GO:0003700">
    <property type="term" value="F:DNA-binding transcription factor activity"/>
    <property type="evidence" value="ECO:0007669"/>
    <property type="project" value="TreeGrafter"/>
</dbReference>
<keyword evidence="5" id="KW-0175">Coiled coil</keyword>
<keyword evidence="2" id="KW-0805">Transcription regulation</keyword>
<evidence type="ECO:0000256" key="2">
    <source>
        <dbReference type="ARBA" id="ARBA00023015"/>
    </source>
</evidence>
<evidence type="ECO:0000259" key="6">
    <source>
        <dbReference type="PROSITE" id="PS50888"/>
    </source>
</evidence>
<evidence type="ECO:0000256" key="1">
    <source>
        <dbReference type="ARBA" id="ARBA00004123"/>
    </source>
</evidence>
<dbReference type="Gene3D" id="4.10.280.10">
    <property type="entry name" value="Helix-loop-helix DNA-binding domain"/>
    <property type="match status" value="1"/>
</dbReference>
<accession>A0AAV1B6H8</accession>
<keyword evidence="4" id="KW-0539">Nucleus</keyword>
<dbReference type="PROSITE" id="PS50888">
    <property type="entry name" value="BHLH"/>
    <property type="match status" value="1"/>
</dbReference>
<feature type="domain" description="BHLH" evidence="6">
    <location>
        <begin position="42"/>
        <end position="91"/>
    </location>
</feature>
<dbReference type="Proteomes" id="UP001157006">
    <property type="component" value="Chromosome 6"/>
</dbReference>
<dbReference type="SMART" id="SM00353">
    <property type="entry name" value="HLH"/>
    <property type="match status" value="1"/>
</dbReference>
<dbReference type="AlphaFoldDB" id="A0AAV1B6H8"/>
<organism evidence="7 8">
    <name type="scientific">Vicia faba</name>
    <name type="common">Broad bean</name>
    <name type="synonym">Faba vulgaris</name>
    <dbReference type="NCBI Taxonomy" id="3906"/>
    <lineage>
        <taxon>Eukaryota</taxon>
        <taxon>Viridiplantae</taxon>
        <taxon>Streptophyta</taxon>
        <taxon>Embryophyta</taxon>
        <taxon>Tracheophyta</taxon>
        <taxon>Spermatophyta</taxon>
        <taxon>Magnoliopsida</taxon>
        <taxon>eudicotyledons</taxon>
        <taxon>Gunneridae</taxon>
        <taxon>Pentapetalae</taxon>
        <taxon>rosids</taxon>
        <taxon>fabids</taxon>
        <taxon>Fabales</taxon>
        <taxon>Fabaceae</taxon>
        <taxon>Papilionoideae</taxon>
        <taxon>50 kb inversion clade</taxon>
        <taxon>NPAAA clade</taxon>
        <taxon>Hologalegina</taxon>
        <taxon>IRL clade</taxon>
        <taxon>Fabeae</taxon>
        <taxon>Vicia</taxon>
    </lineage>
</organism>
<evidence type="ECO:0000256" key="3">
    <source>
        <dbReference type="ARBA" id="ARBA00023163"/>
    </source>
</evidence>
<name>A0AAV1B6H8_VICFA</name>
<dbReference type="InterPro" id="IPR011598">
    <property type="entry name" value="bHLH_dom"/>
</dbReference>
<dbReference type="SUPFAM" id="SSF47459">
    <property type="entry name" value="HLH, helix-loop-helix DNA-binding domain"/>
    <property type="match status" value="1"/>
</dbReference>
<proteinExistence type="predicted"/>
<dbReference type="GO" id="GO:0043565">
    <property type="term" value="F:sequence-specific DNA binding"/>
    <property type="evidence" value="ECO:0007669"/>
    <property type="project" value="TreeGrafter"/>
</dbReference>
<comment type="subcellular location">
    <subcellularLocation>
        <location evidence="1">Nucleus</location>
    </subcellularLocation>
</comment>
<keyword evidence="8" id="KW-1185">Reference proteome</keyword>
<feature type="coiled-coil region" evidence="5">
    <location>
        <begin position="81"/>
        <end position="108"/>
    </location>
</feature>
<keyword evidence="3" id="KW-0804">Transcription</keyword>
<dbReference type="EMBL" id="OX451741">
    <property type="protein sequence ID" value="CAI8618085.1"/>
    <property type="molecule type" value="Genomic_DNA"/>
</dbReference>
<sequence>MEPGNDHRLYVSIEDLGFNGENCNHRGKLRKINHYDDDDTHVYTSKNLETERKRREKLSSRLLMLRSLVPNITNMNKASIIEDAITYMQKLQNEVKSLTDELHDMGGTKEKKDETKISDSSAAAAEEEMKNWGIQEEIGVAKVDKNKIWVKMILVNKRGRIMKLIEDLNDSRIEIIDVSVTTIEQAYLITATLQGLDGEPLEEYHIPTLIKLD</sequence>
<dbReference type="InterPro" id="IPR051358">
    <property type="entry name" value="TF_AMS/ICE1/BHLH6-like"/>
</dbReference>
<dbReference type="GO" id="GO:0046983">
    <property type="term" value="F:protein dimerization activity"/>
    <property type="evidence" value="ECO:0007669"/>
    <property type="project" value="InterPro"/>
</dbReference>
<reference evidence="7 8" key="1">
    <citation type="submission" date="2023-01" db="EMBL/GenBank/DDBJ databases">
        <authorList>
            <person name="Kreplak J."/>
        </authorList>
    </citation>
    <scope>NUCLEOTIDE SEQUENCE [LARGE SCALE GENOMIC DNA]</scope>
</reference>
<gene>
    <name evidence="7" type="ORF">VFH_VI106440</name>
</gene>